<keyword evidence="5 7" id="KW-1133">Transmembrane helix</keyword>
<dbReference type="Pfam" id="PF04080">
    <property type="entry name" value="Per1"/>
    <property type="match status" value="1"/>
</dbReference>
<keyword evidence="4" id="KW-0732">Signal</keyword>
<keyword evidence="2 7" id="KW-0337">GPI-anchor biosynthesis</keyword>
<dbReference type="VEuPathDB" id="MicrosporidiaDB:THOM_0883"/>
<protein>
    <recommendedName>
        <fullName evidence="7">Post-GPI attachment to proteins factor 3</fullName>
    </recommendedName>
</protein>
<organism evidence="8 9">
    <name type="scientific">Trachipleistophora hominis</name>
    <name type="common">Microsporidian parasite</name>
    <dbReference type="NCBI Taxonomy" id="72359"/>
    <lineage>
        <taxon>Eukaryota</taxon>
        <taxon>Fungi</taxon>
        <taxon>Fungi incertae sedis</taxon>
        <taxon>Microsporidia</taxon>
        <taxon>Pleistophoridae</taxon>
        <taxon>Trachipleistophora</taxon>
    </lineage>
</organism>
<dbReference type="Proteomes" id="UP000011185">
    <property type="component" value="Unassembled WGS sequence"/>
</dbReference>
<dbReference type="OrthoDB" id="419770at2759"/>
<evidence type="ECO:0000256" key="3">
    <source>
        <dbReference type="ARBA" id="ARBA00022692"/>
    </source>
</evidence>
<comment type="subcellular location">
    <subcellularLocation>
        <location evidence="1">Endomembrane system</location>
        <topology evidence="1">Multi-pass membrane protein</topology>
    </subcellularLocation>
    <subcellularLocation>
        <location evidence="7">Endoplasmic reticulum membrane</location>
        <topology evidence="7">Multi-pass membrane protein</topology>
    </subcellularLocation>
</comment>
<reference evidence="8 9" key="1">
    <citation type="journal article" date="2012" name="PLoS Pathog.">
        <title>The genome of the obligate intracellular parasite Trachipleistophora hominis: new insights into microsporidian genome dynamics and reductive evolution.</title>
        <authorList>
            <person name="Heinz E."/>
            <person name="Williams T.A."/>
            <person name="Nakjang S."/>
            <person name="Noel C.J."/>
            <person name="Swan D.C."/>
            <person name="Goldberg A.V."/>
            <person name="Harris S.R."/>
            <person name="Weinmaier T."/>
            <person name="Markert S."/>
            <person name="Becher D."/>
            <person name="Bernhardt J."/>
            <person name="Dagan T."/>
            <person name="Hacker C."/>
            <person name="Lucocq J.M."/>
            <person name="Schweder T."/>
            <person name="Rattei T."/>
            <person name="Hall N."/>
            <person name="Hirt R.P."/>
            <person name="Embley T.M."/>
        </authorList>
    </citation>
    <scope>NUCLEOTIDE SEQUENCE [LARGE SCALE GENOMIC DNA]</scope>
</reference>
<evidence type="ECO:0000256" key="5">
    <source>
        <dbReference type="ARBA" id="ARBA00022989"/>
    </source>
</evidence>
<dbReference type="AlphaFoldDB" id="L7JXK5"/>
<feature type="transmembrane region" description="Helical" evidence="7">
    <location>
        <begin position="249"/>
        <end position="267"/>
    </location>
</feature>
<evidence type="ECO:0000256" key="2">
    <source>
        <dbReference type="ARBA" id="ARBA00022502"/>
    </source>
</evidence>
<dbReference type="FunCoup" id="L7JXK5">
    <property type="interactions" value="15"/>
</dbReference>
<dbReference type="GO" id="GO:0005789">
    <property type="term" value="C:endoplasmic reticulum membrane"/>
    <property type="evidence" value="ECO:0007669"/>
    <property type="project" value="UniProtKB-SubCell"/>
</dbReference>
<name>L7JXK5_TRAHO</name>
<feature type="transmembrane region" description="Helical" evidence="7">
    <location>
        <begin position="144"/>
        <end position="169"/>
    </location>
</feature>
<keyword evidence="9" id="KW-1185">Reference proteome</keyword>
<evidence type="ECO:0000256" key="6">
    <source>
        <dbReference type="ARBA" id="ARBA00023136"/>
    </source>
</evidence>
<comment type="function">
    <text evidence="7">Involved in the lipid remodeling steps of GPI-anchor maturation.</text>
</comment>
<gene>
    <name evidence="8" type="ORF">THOM_0883</name>
</gene>
<feature type="transmembrane region" description="Helical" evidence="7">
    <location>
        <begin position="218"/>
        <end position="237"/>
    </location>
</feature>
<dbReference type="GO" id="GO:0016788">
    <property type="term" value="F:hydrolase activity, acting on ester bonds"/>
    <property type="evidence" value="ECO:0007669"/>
    <property type="project" value="TreeGrafter"/>
</dbReference>
<keyword evidence="7" id="KW-0256">Endoplasmic reticulum</keyword>
<dbReference type="PANTHER" id="PTHR13148:SF0">
    <property type="entry name" value="POST-GPI ATTACHMENT TO PROTEINS FACTOR 3"/>
    <property type="match status" value="1"/>
</dbReference>
<dbReference type="HOGENOM" id="CLU_032917_2_0_1"/>
<dbReference type="InParanoid" id="L7JXK5"/>
<evidence type="ECO:0000256" key="7">
    <source>
        <dbReference type="RuleBase" id="RU365066"/>
    </source>
</evidence>
<evidence type="ECO:0000256" key="1">
    <source>
        <dbReference type="ARBA" id="ARBA00004127"/>
    </source>
</evidence>
<evidence type="ECO:0000256" key="4">
    <source>
        <dbReference type="ARBA" id="ARBA00022729"/>
    </source>
</evidence>
<proteinExistence type="inferred from homology"/>
<sequence length="359" mass="41752">MSSNQLNIVLESTSSLRSRLKDFFGWFCAYLIESQDTGANEPIKMVSRDSTKNSSHTTALTGNNDGKYQLEDHKDDIFKFHKMSPEQIKRFIDAYTSFYNDHAPTYTIIDKLFLRTPSRIKERHAHLAALRALNIQNIKRRDRYAFLPIWQCTEIISVLLSALSLLNTIIMYHTRIQGRLTPLHNLYTMQYRISCITWISSILLHIDDNRITRFCDYFSALLGIMYYFYTVIVRLLLSFKVSNIKEVTTHIFNALTLVYISVVYHNITNFNSRALKFVSGVFIILFLVAIVVQSIFFPNKFIKYIVVLTIIGVTVESSDIEPFCFVLDSHAMWHFVIGIQNFYYNRYLAEEITLMGGNL</sequence>
<dbReference type="OMA" id="CTEIISV"/>
<dbReference type="GO" id="GO:0006506">
    <property type="term" value="P:GPI anchor biosynthetic process"/>
    <property type="evidence" value="ECO:0007669"/>
    <property type="project" value="UniProtKB-KW"/>
</dbReference>
<comment type="similarity">
    <text evidence="7">Belongs to the PGAP3 family.</text>
</comment>
<keyword evidence="3 7" id="KW-0812">Transmembrane</keyword>
<comment type="caution">
    <text evidence="7">Lacks conserved residue(s) required for the propagation of feature annotation.</text>
</comment>
<feature type="transmembrane region" description="Helical" evidence="7">
    <location>
        <begin position="274"/>
        <end position="296"/>
    </location>
</feature>
<keyword evidence="6 7" id="KW-0472">Membrane</keyword>
<dbReference type="InterPro" id="IPR007217">
    <property type="entry name" value="Per1-like"/>
</dbReference>
<evidence type="ECO:0000313" key="9">
    <source>
        <dbReference type="Proteomes" id="UP000011185"/>
    </source>
</evidence>
<dbReference type="PANTHER" id="PTHR13148">
    <property type="entry name" value="PER1-RELATED"/>
    <property type="match status" value="1"/>
</dbReference>
<accession>L7JXK5</accession>
<evidence type="ECO:0000313" key="8">
    <source>
        <dbReference type="EMBL" id="ELQ76149.1"/>
    </source>
</evidence>
<dbReference type="EMBL" id="JH993869">
    <property type="protein sequence ID" value="ELQ76149.1"/>
    <property type="molecule type" value="Genomic_DNA"/>
</dbReference>